<dbReference type="RefSeq" id="WP_068035396.1">
    <property type="nucleotide sequence ID" value="NZ_JAAXOO010000001.1"/>
</dbReference>
<evidence type="ECO:0000313" key="2">
    <source>
        <dbReference type="Proteomes" id="UP000565715"/>
    </source>
</evidence>
<reference evidence="1 2" key="1">
    <citation type="submission" date="2020-04" db="EMBL/GenBank/DDBJ databases">
        <title>MicrobeNet Type strains.</title>
        <authorList>
            <person name="Nicholson A.C."/>
        </authorList>
    </citation>
    <scope>NUCLEOTIDE SEQUENCE [LARGE SCALE GENOMIC DNA]</scope>
    <source>
        <strain evidence="1 2">DSM 45078</strain>
    </source>
</reference>
<proteinExistence type="predicted"/>
<dbReference type="Proteomes" id="UP000565715">
    <property type="component" value="Unassembled WGS sequence"/>
</dbReference>
<protein>
    <submittedName>
        <fullName evidence="1">DUF2599 domain-containing protein</fullName>
    </submittedName>
</protein>
<dbReference type="EMBL" id="JAAXOO010000001">
    <property type="protein sequence ID" value="NKY31819.1"/>
    <property type="molecule type" value="Genomic_DNA"/>
</dbReference>
<accession>A0A846X9V7</accession>
<comment type="caution">
    <text evidence="1">The sequence shown here is derived from an EMBL/GenBank/DDBJ whole genome shotgun (WGS) entry which is preliminary data.</text>
</comment>
<dbReference type="InterPro" id="IPR019719">
    <property type="entry name" value="DUF2599"/>
</dbReference>
<gene>
    <name evidence="1" type="ORF">HGA13_01835</name>
</gene>
<keyword evidence="2" id="KW-1185">Reference proteome</keyword>
<evidence type="ECO:0000313" key="1">
    <source>
        <dbReference type="EMBL" id="NKY31819.1"/>
    </source>
</evidence>
<organism evidence="1 2">
    <name type="scientific">Nocardia speluncae</name>
    <dbReference type="NCBI Taxonomy" id="419477"/>
    <lineage>
        <taxon>Bacteria</taxon>
        <taxon>Bacillati</taxon>
        <taxon>Actinomycetota</taxon>
        <taxon>Actinomycetes</taxon>
        <taxon>Mycobacteriales</taxon>
        <taxon>Nocardiaceae</taxon>
        <taxon>Nocardia</taxon>
    </lineage>
</organism>
<name>A0A846X9V7_9NOCA</name>
<dbReference type="Pfam" id="PF10783">
    <property type="entry name" value="DUF2599"/>
    <property type="match status" value="1"/>
</dbReference>
<sequence>MPTDPTPRVAGSFALLCAALLTGCGSPGPPEPVDVAAAETTTALPATVRPTGSAVSTVARSSTPVVDPYAGMPLIDRLEWTSNIDGPRLMVHPTGAGRATTFPGAAQRAWQEINLLDPDADTPGMWDQFRCHWEWARLVAPDKPTWNLEPWRPPVGYDETVGAACNPGGPER</sequence>
<dbReference type="AlphaFoldDB" id="A0A846X9V7"/>